<evidence type="ECO:0000256" key="3">
    <source>
        <dbReference type="SAM" id="Phobius"/>
    </source>
</evidence>
<dbReference type="PANTHER" id="PTHR31121:SF6">
    <property type="entry name" value="ALPHA-1,2 MANNOSYLTRANSFERASE KTR1"/>
    <property type="match status" value="1"/>
</dbReference>
<dbReference type="GO" id="GO:0000026">
    <property type="term" value="F:alpha-1,2-mannosyltransferase activity"/>
    <property type="evidence" value="ECO:0007669"/>
    <property type="project" value="TreeGrafter"/>
</dbReference>
<dbReference type="EMBL" id="JAEPRB010000007">
    <property type="protein sequence ID" value="KAG2227432.1"/>
    <property type="molecule type" value="Genomic_DNA"/>
</dbReference>
<sequence>MRLCLKLSVLLLTGTFTLLVTIITWQHLVTSYFRYRSTNNPAGRKIRALENFKNEDYPELPPVVNDIECPPHPLSNLPRPPILATTDDTIPPSVVAPETVNSAILYLVEFIDRPLKENHREMLKFNKSLWNLWEHFSQDYPQYPVYIFHEPAFTQKYRERYQKMWPPELKVEFFEITFKDIPYLFNLGASLQNLGLNPTNRRAFPGYNNMIRFFWTHVFQSEAVRDLDYFWRLDHDSMLQSRVGVDIFYYMKKRNMKYGYRAVTTDVRHVTNGMLAFFDKYRRDQDHQSVTNGTSCAIMSRKNCLEIPDTTRERNEYFPLMYYNNFEIVHVPTWRSKNMQQLMDSVDNTDMIYWNRWGDAPLRYYSINMMLDIKTEVMEWCHIRYFHHKQFEPLCTLENIP</sequence>
<gene>
    <name evidence="4" type="ORF">INT45_007457</name>
</gene>
<dbReference type="Pfam" id="PF01793">
    <property type="entry name" value="Glyco_transf_15"/>
    <property type="match status" value="1"/>
</dbReference>
<dbReference type="GO" id="GO:0016020">
    <property type="term" value="C:membrane"/>
    <property type="evidence" value="ECO:0007669"/>
    <property type="project" value="InterPro"/>
</dbReference>
<dbReference type="GO" id="GO:0005794">
    <property type="term" value="C:Golgi apparatus"/>
    <property type="evidence" value="ECO:0007669"/>
    <property type="project" value="TreeGrafter"/>
</dbReference>
<dbReference type="SUPFAM" id="SSF53448">
    <property type="entry name" value="Nucleotide-diphospho-sugar transferases"/>
    <property type="match status" value="1"/>
</dbReference>
<feature type="transmembrane region" description="Helical" evidence="3">
    <location>
        <begin position="7"/>
        <end position="28"/>
    </location>
</feature>
<dbReference type="Proteomes" id="UP000646827">
    <property type="component" value="Unassembled WGS sequence"/>
</dbReference>
<dbReference type="GO" id="GO:0006487">
    <property type="term" value="P:protein N-linked glycosylation"/>
    <property type="evidence" value="ECO:0007669"/>
    <property type="project" value="TreeGrafter"/>
</dbReference>
<reference evidence="4 5" key="1">
    <citation type="submission" date="2020-12" db="EMBL/GenBank/DDBJ databases">
        <title>Metabolic potential, ecology and presence of endohyphal bacteria is reflected in genomic diversity of Mucoromycotina.</title>
        <authorList>
            <person name="Muszewska A."/>
            <person name="Okrasinska A."/>
            <person name="Steczkiewicz K."/>
            <person name="Drgas O."/>
            <person name="Orlowska M."/>
            <person name="Perlinska-Lenart U."/>
            <person name="Aleksandrzak-Piekarczyk T."/>
            <person name="Szatraj K."/>
            <person name="Zielenkiewicz U."/>
            <person name="Pilsyk S."/>
            <person name="Malc E."/>
            <person name="Mieczkowski P."/>
            <person name="Kruszewska J.S."/>
            <person name="Biernat P."/>
            <person name="Pawlowska J."/>
        </authorList>
    </citation>
    <scope>NUCLEOTIDE SEQUENCE [LARGE SCALE GENOMIC DNA]</scope>
    <source>
        <strain evidence="4 5">CBS 142.35</strain>
    </source>
</reference>
<dbReference type="PANTHER" id="PTHR31121">
    <property type="entry name" value="ALPHA-1,2 MANNOSYLTRANSFERASE KTR1"/>
    <property type="match status" value="1"/>
</dbReference>
<comment type="caution">
    <text evidence="4">The sequence shown here is derived from an EMBL/GenBank/DDBJ whole genome shotgun (WGS) entry which is preliminary data.</text>
</comment>
<proteinExistence type="inferred from homology"/>
<dbReference type="OrthoDB" id="439943at2759"/>
<keyword evidence="3" id="KW-0472">Membrane</keyword>
<dbReference type="InterPro" id="IPR002685">
    <property type="entry name" value="Glyco_trans_15"/>
</dbReference>
<comment type="similarity">
    <text evidence="1">Belongs to the glycosyltransferase 15 family.</text>
</comment>
<dbReference type="Gene3D" id="3.90.550.10">
    <property type="entry name" value="Spore Coat Polysaccharide Biosynthesis Protein SpsA, Chain A"/>
    <property type="match status" value="1"/>
</dbReference>
<dbReference type="AlphaFoldDB" id="A0A8H7SDR4"/>
<keyword evidence="3" id="KW-0812">Transmembrane</keyword>
<evidence type="ECO:0000313" key="4">
    <source>
        <dbReference type="EMBL" id="KAG2227432.1"/>
    </source>
</evidence>
<name>A0A8H7SDR4_9FUNG</name>
<organism evidence="4 5">
    <name type="scientific">Circinella minor</name>
    <dbReference type="NCBI Taxonomy" id="1195481"/>
    <lineage>
        <taxon>Eukaryota</taxon>
        <taxon>Fungi</taxon>
        <taxon>Fungi incertae sedis</taxon>
        <taxon>Mucoromycota</taxon>
        <taxon>Mucoromycotina</taxon>
        <taxon>Mucoromycetes</taxon>
        <taxon>Mucorales</taxon>
        <taxon>Lichtheimiaceae</taxon>
        <taxon>Circinella</taxon>
    </lineage>
</organism>
<accession>A0A8H7SDR4</accession>
<keyword evidence="2" id="KW-0808">Transferase</keyword>
<evidence type="ECO:0000313" key="5">
    <source>
        <dbReference type="Proteomes" id="UP000646827"/>
    </source>
</evidence>
<evidence type="ECO:0000256" key="2">
    <source>
        <dbReference type="ARBA" id="ARBA00022679"/>
    </source>
</evidence>
<keyword evidence="3" id="KW-1133">Transmembrane helix</keyword>
<evidence type="ECO:0000256" key="1">
    <source>
        <dbReference type="ARBA" id="ARBA00007677"/>
    </source>
</evidence>
<dbReference type="GO" id="GO:0000032">
    <property type="term" value="P:cell wall mannoprotein biosynthetic process"/>
    <property type="evidence" value="ECO:0007669"/>
    <property type="project" value="TreeGrafter"/>
</dbReference>
<keyword evidence="5" id="KW-1185">Reference proteome</keyword>
<protein>
    <submittedName>
        <fullName evidence="4">Uncharacterized protein</fullName>
    </submittedName>
</protein>
<dbReference type="InterPro" id="IPR029044">
    <property type="entry name" value="Nucleotide-diphossugar_trans"/>
</dbReference>